<evidence type="ECO:0000313" key="1">
    <source>
        <dbReference type="EMBL" id="WMX18958.1"/>
    </source>
</evidence>
<proteinExistence type="predicted"/>
<organism evidence="1 2">
    <name type="scientific">Escherichia phage vB_EcoP_PAS59</name>
    <dbReference type="NCBI Taxonomy" id="3053873"/>
    <lineage>
        <taxon>Viruses</taxon>
        <taxon>Duplodnaviria</taxon>
        <taxon>Heunggongvirae</taxon>
        <taxon>Uroviricota</taxon>
        <taxon>Caudoviricetes</taxon>
        <taxon>Mktvariviridae</taxon>
        <taxon>Gordonclarkvirinae</taxon>
        <taxon>Suseptimavirus</taxon>
        <taxon>Suseptimavirus PAS59</taxon>
    </lineage>
</organism>
<reference evidence="1 2" key="1">
    <citation type="submission" date="2023-05" db="EMBL/GenBank/DDBJ databases">
        <title>Complete genome sequence of three non-O157 smooth Escherichia coli infecting phages.</title>
        <authorList>
            <person name="Pas C."/>
            <person name="Briers Y."/>
            <person name="Fieseler L."/>
        </authorList>
    </citation>
    <scope>NUCLEOTIDE SEQUENCE [LARGE SCALE GENOMIC DNA]</scope>
</reference>
<dbReference type="Proteomes" id="UP001182149">
    <property type="component" value="Segment"/>
</dbReference>
<name>A0AA51VIS8_9CAUD</name>
<evidence type="ECO:0000313" key="2">
    <source>
        <dbReference type="Proteomes" id="UP001182149"/>
    </source>
</evidence>
<keyword evidence="2" id="KW-1185">Reference proteome</keyword>
<sequence>MWKLKMIIRQIKCNHEYYPIRISRGDERLHAYYKSTWRCADCGKVRNSKWVDKP</sequence>
<accession>A0AA51VIS8</accession>
<dbReference type="EMBL" id="OQ921332">
    <property type="protein sequence ID" value="WMX18958.1"/>
    <property type="molecule type" value="Genomic_DNA"/>
</dbReference>
<protein>
    <submittedName>
        <fullName evidence="1">Uncharacterized protein</fullName>
    </submittedName>
</protein>